<evidence type="ECO:0000313" key="2">
    <source>
        <dbReference type="EMBL" id="CUH70589.1"/>
    </source>
</evidence>
<dbReference type="OrthoDB" id="7877306at2"/>
<gene>
    <name evidence="1" type="ORF">TL5118_01385</name>
    <name evidence="2" type="ORF">TL5120_00366</name>
</gene>
<reference evidence="1 3" key="2">
    <citation type="submission" date="2015-09" db="EMBL/GenBank/DDBJ databases">
        <authorList>
            <person name="Rodrigo-Torres L."/>
            <person name="Arahal D.R."/>
        </authorList>
    </citation>
    <scope>NUCLEOTIDE SEQUENCE [LARGE SCALE GENOMIC DNA]</scope>
    <source>
        <strain evidence="1 3">CECT 5118</strain>
    </source>
</reference>
<proteinExistence type="predicted"/>
<protein>
    <submittedName>
        <fullName evidence="2">Uncharacterized protein</fullName>
    </submittedName>
</protein>
<evidence type="ECO:0000313" key="3">
    <source>
        <dbReference type="Proteomes" id="UP000051086"/>
    </source>
</evidence>
<dbReference type="Proteomes" id="UP000051086">
    <property type="component" value="Unassembled WGS sequence"/>
</dbReference>
<evidence type="ECO:0000313" key="4">
    <source>
        <dbReference type="Proteomes" id="UP000051887"/>
    </source>
</evidence>
<dbReference type="Proteomes" id="UP000051887">
    <property type="component" value="Unassembled WGS sequence"/>
</dbReference>
<sequence>MPASYQVYPKQRLLYVRYEGHHHTRQTEDLLPYYRLDPMVRPGMRCMIDCEHLTSAKIDIDLRRQQMDQLCALLKDPAKDWPIVYYCPNKVSQSLTAMTAKMWAEYEGVSFQVAKTREELAQILNEPLDFVDMILQRPTT</sequence>
<organism evidence="2 4">
    <name type="scientific">Thalassovita autumnalis</name>
    <dbReference type="NCBI Taxonomy" id="2072972"/>
    <lineage>
        <taxon>Bacteria</taxon>
        <taxon>Pseudomonadati</taxon>
        <taxon>Pseudomonadota</taxon>
        <taxon>Alphaproteobacteria</taxon>
        <taxon>Rhodobacterales</taxon>
        <taxon>Roseobacteraceae</taxon>
        <taxon>Thalassovita</taxon>
    </lineage>
</organism>
<name>A0A0P1G6N1_9RHOB</name>
<dbReference type="RefSeq" id="WP_058241926.1">
    <property type="nucleotide sequence ID" value="NZ_CYSB01000025.1"/>
</dbReference>
<dbReference type="EMBL" id="CYSC01000007">
    <property type="protein sequence ID" value="CUH70589.1"/>
    <property type="molecule type" value="Genomic_DNA"/>
</dbReference>
<accession>A0A0P1G6N1</accession>
<evidence type="ECO:0000313" key="1">
    <source>
        <dbReference type="EMBL" id="CUH65601.1"/>
    </source>
</evidence>
<keyword evidence="3" id="KW-1185">Reference proteome</keyword>
<reference evidence="2 4" key="1">
    <citation type="submission" date="2015-09" db="EMBL/GenBank/DDBJ databases">
        <authorList>
            <consortium name="Swine Surveillance"/>
        </authorList>
    </citation>
    <scope>NUCLEOTIDE SEQUENCE [LARGE SCALE GENOMIC DNA]</scope>
    <source>
        <strain evidence="2 4">5120</strain>
    </source>
</reference>
<dbReference type="EMBL" id="CYSB01000025">
    <property type="protein sequence ID" value="CUH65601.1"/>
    <property type="molecule type" value="Genomic_DNA"/>
</dbReference>
<dbReference type="AlphaFoldDB" id="A0A0P1G6N1"/>